<dbReference type="GO" id="GO:0043565">
    <property type="term" value="F:sequence-specific DNA binding"/>
    <property type="evidence" value="ECO:0007669"/>
    <property type="project" value="TreeGrafter"/>
</dbReference>
<dbReference type="RefSeq" id="WP_243394474.1">
    <property type="nucleotide sequence ID" value="NZ_PVTP01000005.1"/>
</dbReference>
<name>A0A2T0VYV0_9RHOB</name>
<comment type="caution">
    <text evidence="6">The sequence shown here is derived from an EMBL/GenBank/DDBJ whole genome shotgun (WGS) entry which is preliminary data.</text>
</comment>
<protein>
    <submittedName>
        <fullName evidence="6">DNA-binding transcriptional LysR family regulator</fullName>
    </submittedName>
</protein>
<organism evidence="6 7">
    <name type="scientific">Yoonia maritima</name>
    <dbReference type="NCBI Taxonomy" id="1435347"/>
    <lineage>
        <taxon>Bacteria</taxon>
        <taxon>Pseudomonadati</taxon>
        <taxon>Pseudomonadota</taxon>
        <taxon>Alphaproteobacteria</taxon>
        <taxon>Rhodobacterales</taxon>
        <taxon>Paracoccaceae</taxon>
        <taxon>Yoonia</taxon>
    </lineage>
</organism>
<dbReference type="Gene3D" id="3.40.190.290">
    <property type="match status" value="1"/>
</dbReference>
<dbReference type="InterPro" id="IPR000847">
    <property type="entry name" value="LysR_HTH_N"/>
</dbReference>
<dbReference type="Gene3D" id="1.10.10.10">
    <property type="entry name" value="Winged helix-like DNA-binding domain superfamily/Winged helix DNA-binding domain"/>
    <property type="match status" value="1"/>
</dbReference>
<evidence type="ECO:0000256" key="4">
    <source>
        <dbReference type="ARBA" id="ARBA00023163"/>
    </source>
</evidence>
<dbReference type="PROSITE" id="PS50931">
    <property type="entry name" value="HTH_LYSR"/>
    <property type="match status" value="1"/>
</dbReference>
<accession>A0A2T0VYV0</accession>
<dbReference type="AlphaFoldDB" id="A0A2T0VYV0"/>
<evidence type="ECO:0000256" key="1">
    <source>
        <dbReference type="ARBA" id="ARBA00009437"/>
    </source>
</evidence>
<gene>
    <name evidence="6" type="ORF">CLV80_10528</name>
</gene>
<keyword evidence="4" id="KW-0804">Transcription</keyword>
<evidence type="ECO:0000313" key="6">
    <source>
        <dbReference type="EMBL" id="PRY77547.1"/>
    </source>
</evidence>
<dbReference type="SUPFAM" id="SSF53850">
    <property type="entry name" value="Periplasmic binding protein-like II"/>
    <property type="match status" value="1"/>
</dbReference>
<dbReference type="EMBL" id="PVTP01000005">
    <property type="protein sequence ID" value="PRY77547.1"/>
    <property type="molecule type" value="Genomic_DNA"/>
</dbReference>
<dbReference type="Proteomes" id="UP000238007">
    <property type="component" value="Unassembled WGS sequence"/>
</dbReference>
<dbReference type="PANTHER" id="PTHR30537:SF3">
    <property type="entry name" value="TRANSCRIPTIONAL REGULATORY PROTEIN"/>
    <property type="match status" value="1"/>
</dbReference>
<keyword evidence="7" id="KW-1185">Reference proteome</keyword>
<dbReference type="GO" id="GO:0003700">
    <property type="term" value="F:DNA-binding transcription factor activity"/>
    <property type="evidence" value="ECO:0007669"/>
    <property type="project" value="InterPro"/>
</dbReference>
<dbReference type="Gene3D" id="3.40.190.10">
    <property type="entry name" value="Periplasmic binding protein-like II"/>
    <property type="match status" value="1"/>
</dbReference>
<evidence type="ECO:0000256" key="3">
    <source>
        <dbReference type="ARBA" id="ARBA00023125"/>
    </source>
</evidence>
<dbReference type="Pfam" id="PF03466">
    <property type="entry name" value="LysR_substrate"/>
    <property type="match status" value="1"/>
</dbReference>
<dbReference type="InterPro" id="IPR005119">
    <property type="entry name" value="LysR_subst-bd"/>
</dbReference>
<dbReference type="InterPro" id="IPR036388">
    <property type="entry name" value="WH-like_DNA-bd_sf"/>
</dbReference>
<dbReference type="InterPro" id="IPR058163">
    <property type="entry name" value="LysR-type_TF_proteobact-type"/>
</dbReference>
<reference evidence="6 7" key="1">
    <citation type="submission" date="2018-03" db="EMBL/GenBank/DDBJ databases">
        <title>Genomic Encyclopedia of Archaeal and Bacterial Type Strains, Phase II (KMG-II): from individual species to whole genera.</title>
        <authorList>
            <person name="Goeker M."/>
        </authorList>
    </citation>
    <scope>NUCLEOTIDE SEQUENCE [LARGE SCALE GENOMIC DNA]</scope>
    <source>
        <strain evidence="6 7">DSM 101533</strain>
    </source>
</reference>
<dbReference type="Pfam" id="PF00126">
    <property type="entry name" value="HTH_1"/>
    <property type="match status" value="1"/>
</dbReference>
<dbReference type="PANTHER" id="PTHR30537">
    <property type="entry name" value="HTH-TYPE TRANSCRIPTIONAL REGULATOR"/>
    <property type="match status" value="1"/>
</dbReference>
<dbReference type="GO" id="GO:0006351">
    <property type="term" value="P:DNA-templated transcription"/>
    <property type="evidence" value="ECO:0007669"/>
    <property type="project" value="TreeGrafter"/>
</dbReference>
<evidence type="ECO:0000256" key="2">
    <source>
        <dbReference type="ARBA" id="ARBA00023015"/>
    </source>
</evidence>
<evidence type="ECO:0000313" key="7">
    <source>
        <dbReference type="Proteomes" id="UP000238007"/>
    </source>
</evidence>
<sequence>MHDMTVSWDDMRTVMCLVRAGSLSAAAQMLGLNYTTVARRVARAEGALGVALFERLTDGYRPTEAGLLVADHAARMADQTDALMRQLQGQDATLHGSLTITAPQLLIAHILTPVIDRFCAAYPDVDLHVRATNDLLDLNRREADLAIRISRDPGDTLKGLRLMPQYSASFASPKVAAQIKADPNGMVDWIVYADYTTVPKNVDPAYPHHRIRMTFDDMVAIRAAAQAGLGVARMPLFLGRASDGLVQVPVLPPQPYPEIWVVAHRDIWASAKVAAFREMLVPYMRGIRDQFVP</sequence>
<dbReference type="SUPFAM" id="SSF46785">
    <property type="entry name" value="Winged helix' DNA-binding domain"/>
    <property type="match status" value="1"/>
</dbReference>
<proteinExistence type="inferred from homology"/>
<evidence type="ECO:0000259" key="5">
    <source>
        <dbReference type="PROSITE" id="PS50931"/>
    </source>
</evidence>
<feature type="domain" description="HTH lysR-type" evidence="5">
    <location>
        <begin position="6"/>
        <end position="63"/>
    </location>
</feature>
<comment type="similarity">
    <text evidence="1">Belongs to the LysR transcriptional regulatory family.</text>
</comment>
<keyword evidence="2" id="KW-0805">Transcription regulation</keyword>
<keyword evidence="3 6" id="KW-0238">DNA-binding</keyword>
<dbReference type="InterPro" id="IPR036390">
    <property type="entry name" value="WH_DNA-bd_sf"/>
</dbReference>